<dbReference type="InterPro" id="IPR002110">
    <property type="entry name" value="Ankyrin_rpt"/>
</dbReference>
<feature type="repeat" description="ANK" evidence="3">
    <location>
        <begin position="362"/>
        <end position="389"/>
    </location>
</feature>
<keyword evidence="1" id="KW-0677">Repeat</keyword>
<dbReference type="InterPro" id="IPR001810">
    <property type="entry name" value="F-box_dom"/>
</dbReference>
<dbReference type="PANTHER" id="PTHR24198:SF165">
    <property type="entry name" value="ANKYRIN REPEAT-CONTAINING PROTEIN-RELATED"/>
    <property type="match status" value="1"/>
</dbReference>
<dbReference type="PATRIC" id="fig|947033.5.peg.588"/>
<dbReference type="PROSITE" id="PS50297">
    <property type="entry name" value="ANK_REP_REGION"/>
    <property type="match status" value="3"/>
</dbReference>
<dbReference type="EMBL" id="LNYY01000008">
    <property type="protein sequence ID" value="KTD70773.1"/>
    <property type="molecule type" value="Genomic_DNA"/>
</dbReference>
<evidence type="ECO:0000256" key="3">
    <source>
        <dbReference type="PROSITE-ProRule" id="PRU00023"/>
    </source>
</evidence>
<feature type="repeat" description="ANK" evidence="3">
    <location>
        <begin position="212"/>
        <end position="244"/>
    </location>
</feature>
<dbReference type="Pfam" id="PF12796">
    <property type="entry name" value="Ank_2"/>
    <property type="match status" value="1"/>
</dbReference>
<dbReference type="PROSITE" id="PS50088">
    <property type="entry name" value="ANK_REPEAT"/>
    <property type="match status" value="3"/>
</dbReference>
<dbReference type="SUPFAM" id="SSF81383">
    <property type="entry name" value="F-box domain"/>
    <property type="match status" value="1"/>
</dbReference>
<evidence type="ECO:0000256" key="1">
    <source>
        <dbReference type="ARBA" id="ARBA00022737"/>
    </source>
</evidence>
<dbReference type="AlphaFoldDB" id="A0A0W0ZNA2"/>
<accession>A0A0W0ZNA2</accession>
<proteinExistence type="predicted"/>
<dbReference type="RefSeq" id="WP_058509569.1">
    <property type="nucleotide sequence ID" value="NZ_LNYY01000008.1"/>
</dbReference>
<dbReference type="OrthoDB" id="5652173at2"/>
<feature type="domain" description="F-box" evidence="4">
    <location>
        <begin position="21"/>
        <end position="67"/>
    </location>
</feature>
<dbReference type="Pfam" id="PF13637">
    <property type="entry name" value="Ank_4"/>
    <property type="match status" value="1"/>
</dbReference>
<name>A0A0W0ZNA2_9GAMM</name>
<sequence length="497" mass="56228">MSQSKRDAASAAASQMPDIEPFSLESLPFEVLVHIFDELPPEAVVLYFSLNHNFIELAKAEDYWRGVHAKHLPQEEHERMLSTPDAHWHHQVLANVLDKQLPQPIRELFFYAHLCDLKKIQEIFSRATMDKGWETIFTLINTKNRHGVNLFHVLHQHGQAAQPIFDFMESQFENYPHLITPIQRAIIFRQHDKLQALVRFHSVNEPFSYGMQCLMPLHCAAILGYEDIVRVLIKAGASIYQQDAPHATRSRSQALSDGYTPVLFALQNGHVGVVQVMMEMVGLDVNSTVVDVSSDSSYYPSSTRYPLLFIAAKYNQPEMMKFLQEKGAQIDDQSCYSLSFAARTGHKTLVKMLLDHGVDMNKRTSAVHMAAVYGHLDIVKLLLREGVTVLGDTPHISNKMCSVLFTLKSYIEMNLRSTLLSKHSLFDGGNSTKANSEELRNVRKLLDQCLLDSTELNEDTFRELCNTAKISSTVLITALSKDVDGLKPVPDAPEFNY</sequence>
<gene>
    <name evidence="5" type="ORF">Lste_0551</name>
</gene>
<organism evidence="5 6">
    <name type="scientific">Legionella steelei</name>
    <dbReference type="NCBI Taxonomy" id="947033"/>
    <lineage>
        <taxon>Bacteria</taxon>
        <taxon>Pseudomonadati</taxon>
        <taxon>Pseudomonadota</taxon>
        <taxon>Gammaproteobacteria</taxon>
        <taxon>Legionellales</taxon>
        <taxon>Legionellaceae</taxon>
        <taxon>Legionella</taxon>
    </lineage>
</organism>
<dbReference type="Gene3D" id="1.25.40.20">
    <property type="entry name" value="Ankyrin repeat-containing domain"/>
    <property type="match status" value="2"/>
</dbReference>
<dbReference type="Proteomes" id="UP000054926">
    <property type="component" value="Unassembled WGS sequence"/>
</dbReference>
<feature type="repeat" description="ANK" evidence="3">
    <location>
        <begin position="333"/>
        <end position="365"/>
    </location>
</feature>
<dbReference type="SUPFAM" id="SSF48403">
    <property type="entry name" value="Ankyrin repeat"/>
    <property type="match status" value="1"/>
</dbReference>
<keyword evidence="2 3" id="KW-0040">ANK repeat</keyword>
<evidence type="ECO:0000313" key="6">
    <source>
        <dbReference type="Proteomes" id="UP000054926"/>
    </source>
</evidence>
<dbReference type="PANTHER" id="PTHR24198">
    <property type="entry name" value="ANKYRIN REPEAT AND PROTEIN KINASE DOMAIN-CONTAINING PROTEIN"/>
    <property type="match status" value="1"/>
</dbReference>
<dbReference type="STRING" id="947033.Lste_0551"/>
<dbReference type="InterPro" id="IPR036047">
    <property type="entry name" value="F-box-like_dom_sf"/>
</dbReference>
<dbReference type="SMART" id="SM00248">
    <property type="entry name" value="ANK"/>
    <property type="match status" value="6"/>
</dbReference>
<evidence type="ECO:0000259" key="4">
    <source>
        <dbReference type="PROSITE" id="PS50181"/>
    </source>
</evidence>
<comment type="caution">
    <text evidence="5">The sequence shown here is derived from an EMBL/GenBank/DDBJ whole genome shotgun (WGS) entry which is preliminary data.</text>
</comment>
<evidence type="ECO:0000256" key="2">
    <source>
        <dbReference type="ARBA" id="ARBA00023043"/>
    </source>
</evidence>
<dbReference type="PROSITE" id="PS50181">
    <property type="entry name" value="FBOX"/>
    <property type="match status" value="1"/>
</dbReference>
<protein>
    <submittedName>
        <fullName evidence="5">Ankyrin repeats (3 copies)</fullName>
    </submittedName>
</protein>
<evidence type="ECO:0000313" key="5">
    <source>
        <dbReference type="EMBL" id="KTD70773.1"/>
    </source>
</evidence>
<dbReference type="InterPro" id="IPR036770">
    <property type="entry name" value="Ankyrin_rpt-contain_sf"/>
</dbReference>
<keyword evidence="6" id="KW-1185">Reference proteome</keyword>
<reference evidence="5 6" key="1">
    <citation type="submission" date="2015-11" db="EMBL/GenBank/DDBJ databases">
        <title>Genomic analysis of 38 Legionella species identifies large and diverse effector repertoires.</title>
        <authorList>
            <person name="Burstein D."/>
            <person name="Amaro F."/>
            <person name="Zusman T."/>
            <person name="Lifshitz Z."/>
            <person name="Cohen O."/>
            <person name="Gilbert J.A."/>
            <person name="Pupko T."/>
            <person name="Shuman H.A."/>
            <person name="Segal G."/>
        </authorList>
    </citation>
    <scope>NUCLEOTIDE SEQUENCE [LARGE SCALE GENOMIC DNA]</scope>
    <source>
        <strain evidence="5 6">IMVS3376</strain>
    </source>
</reference>
<dbReference type="PRINTS" id="PR01415">
    <property type="entry name" value="ANKYRIN"/>
</dbReference>